<name>A0ABT8CKT5_9VIBR</name>
<evidence type="ECO:0000313" key="2">
    <source>
        <dbReference type="EMBL" id="MDN3702084.1"/>
    </source>
</evidence>
<accession>A0ABT8CKT5</accession>
<feature type="compositionally biased region" description="Basic and acidic residues" evidence="1">
    <location>
        <begin position="126"/>
        <end position="143"/>
    </location>
</feature>
<dbReference type="RefSeq" id="WP_261840054.1">
    <property type="nucleotide sequence ID" value="NZ_AP025459.1"/>
</dbReference>
<comment type="caution">
    <text evidence="2">The sequence shown here is derived from an EMBL/GenBank/DDBJ whole genome shotgun (WGS) entry which is preliminary data.</text>
</comment>
<dbReference type="InterPro" id="IPR020483">
    <property type="entry name" value="Uncharacterised_YgbA"/>
</dbReference>
<dbReference type="EMBL" id="JAUFQY010000002">
    <property type="protein sequence ID" value="MDN3702084.1"/>
    <property type="molecule type" value="Genomic_DNA"/>
</dbReference>
<keyword evidence="3" id="KW-1185">Reference proteome</keyword>
<reference evidence="3" key="1">
    <citation type="journal article" date="2019" name="Int. J. Syst. Evol. Microbiol.">
        <title>The Global Catalogue of Microorganisms (GCM) 10K type strain sequencing project: providing services to taxonomists for standard genome sequencing and annotation.</title>
        <authorList>
            <consortium name="The Broad Institute Genomics Platform"/>
            <consortium name="The Broad Institute Genome Sequencing Center for Infectious Disease"/>
            <person name="Wu L."/>
            <person name="Ma J."/>
        </authorList>
    </citation>
    <scope>NUCLEOTIDE SEQUENCE [LARGE SCALE GENOMIC DNA]</scope>
    <source>
        <strain evidence="3">CECT 7226</strain>
    </source>
</reference>
<dbReference type="NCBIfam" id="NF007715">
    <property type="entry name" value="PRK10410.1-3"/>
    <property type="match status" value="1"/>
</dbReference>
<proteinExistence type="predicted"/>
<protein>
    <submittedName>
        <fullName evidence="2">Nitrous oxide-stimulated promoter family protein</fullName>
    </submittedName>
</protein>
<feature type="region of interest" description="Disordered" evidence="1">
    <location>
        <begin position="113"/>
        <end position="143"/>
    </location>
</feature>
<evidence type="ECO:0000313" key="3">
    <source>
        <dbReference type="Proteomes" id="UP001223712"/>
    </source>
</evidence>
<dbReference type="NCBIfam" id="NF007714">
    <property type="entry name" value="PRK10410.1-2"/>
    <property type="match status" value="1"/>
</dbReference>
<sequence length="143" mass="16849">MFQHNNILQGELATEYKTVIAMVHIYCKDHHGAVRQNGALCEECEQLLRYAETRLDRCPYGETKPTCNKCPIHCYKPEPKQQMRLVMRYAGPRMLLKHPILAFRHLFHEQRKVPDKPLPNVSNRHIRMDKNSDISRERGNKKV</sequence>
<gene>
    <name evidence="2" type="ORF">QWY96_16430</name>
</gene>
<dbReference type="Pfam" id="PF11756">
    <property type="entry name" value="YgbA_NO"/>
    <property type="match status" value="1"/>
</dbReference>
<dbReference type="Proteomes" id="UP001223712">
    <property type="component" value="Unassembled WGS sequence"/>
</dbReference>
<organism evidence="2 3">
    <name type="scientific">Vibrio artabrorum</name>
    <dbReference type="NCBI Taxonomy" id="446374"/>
    <lineage>
        <taxon>Bacteria</taxon>
        <taxon>Pseudomonadati</taxon>
        <taxon>Pseudomonadota</taxon>
        <taxon>Gammaproteobacteria</taxon>
        <taxon>Vibrionales</taxon>
        <taxon>Vibrionaceae</taxon>
        <taxon>Vibrio</taxon>
    </lineage>
</organism>
<evidence type="ECO:0000256" key="1">
    <source>
        <dbReference type="SAM" id="MobiDB-lite"/>
    </source>
</evidence>